<keyword evidence="15" id="KW-1185">Reference proteome</keyword>
<dbReference type="PROSITE" id="PS50972">
    <property type="entry name" value="PTERIN_BINDING"/>
    <property type="match status" value="1"/>
</dbReference>
<organism evidence="14 15">
    <name type="scientific">Rhodovastum atsumiense</name>
    <dbReference type="NCBI Taxonomy" id="504468"/>
    <lineage>
        <taxon>Bacteria</taxon>
        <taxon>Pseudomonadati</taxon>
        <taxon>Pseudomonadota</taxon>
        <taxon>Alphaproteobacteria</taxon>
        <taxon>Acetobacterales</taxon>
        <taxon>Acetobacteraceae</taxon>
        <taxon>Rhodovastum</taxon>
    </lineage>
</organism>
<dbReference type="PROSITE" id="PS00793">
    <property type="entry name" value="DHPS_2"/>
    <property type="match status" value="1"/>
</dbReference>
<dbReference type="Gene3D" id="3.20.20.20">
    <property type="entry name" value="Dihydropteroate synthase-like"/>
    <property type="match status" value="1"/>
</dbReference>
<dbReference type="NCBIfam" id="TIGR01496">
    <property type="entry name" value="DHPS"/>
    <property type="match status" value="1"/>
</dbReference>
<comment type="catalytic activity">
    <reaction evidence="1">
        <text>(7,8-dihydropterin-6-yl)methyl diphosphate + 4-aminobenzoate = 7,8-dihydropteroate + diphosphate</text>
        <dbReference type="Rhea" id="RHEA:19949"/>
        <dbReference type="ChEBI" id="CHEBI:17836"/>
        <dbReference type="ChEBI" id="CHEBI:17839"/>
        <dbReference type="ChEBI" id="CHEBI:33019"/>
        <dbReference type="ChEBI" id="CHEBI:72950"/>
        <dbReference type="EC" id="2.5.1.15"/>
    </reaction>
</comment>
<dbReference type="GO" id="GO:0046656">
    <property type="term" value="P:folic acid biosynthetic process"/>
    <property type="evidence" value="ECO:0007669"/>
    <property type="project" value="UniProtKB-KW"/>
</dbReference>
<dbReference type="GO" id="GO:0004156">
    <property type="term" value="F:dihydropteroate synthase activity"/>
    <property type="evidence" value="ECO:0007669"/>
    <property type="project" value="UniProtKB-EC"/>
</dbReference>
<accession>A0A5M6IQH7</accession>
<proteinExistence type="inferred from homology"/>
<evidence type="ECO:0000256" key="5">
    <source>
        <dbReference type="ARBA" id="ARBA00012458"/>
    </source>
</evidence>
<comment type="similarity">
    <text evidence="4 12">Belongs to the DHPS family.</text>
</comment>
<evidence type="ECO:0000313" key="14">
    <source>
        <dbReference type="EMBL" id="KAA5610524.1"/>
    </source>
</evidence>
<comment type="cofactor">
    <cofactor evidence="2 12">
        <name>Mg(2+)</name>
        <dbReference type="ChEBI" id="CHEBI:18420"/>
    </cofactor>
</comment>
<dbReference type="AlphaFoldDB" id="A0A5M6IQH7"/>
<comment type="caution">
    <text evidence="14">The sequence shown here is derived from an EMBL/GenBank/DDBJ whole genome shotgun (WGS) entry which is preliminary data.</text>
</comment>
<keyword evidence="9 12" id="KW-0460">Magnesium</keyword>
<dbReference type="InterPro" id="IPR011005">
    <property type="entry name" value="Dihydropteroate_synth-like_sf"/>
</dbReference>
<dbReference type="PANTHER" id="PTHR20941">
    <property type="entry name" value="FOLATE SYNTHESIS PROTEINS"/>
    <property type="match status" value="1"/>
</dbReference>
<dbReference type="InterPro" id="IPR000489">
    <property type="entry name" value="Pterin-binding_dom"/>
</dbReference>
<keyword evidence="8 12" id="KW-0479">Metal-binding</keyword>
<comment type="pathway">
    <text evidence="3 12">Cofactor biosynthesis; tetrahydrofolate biosynthesis; 7,8-dihydrofolate from 2-amino-4-hydroxy-6-hydroxymethyl-7,8-dihydropteridine diphosphate and 4-aminobenzoate: step 1/2.</text>
</comment>
<evidence type="ECO:0000256" key="6">
    <source>
        <dbReference type="ARBA" id="ARBA00016919"/>
    </source>
</evidence>
<dbReference type="RefSeq" id="WP_150042396.1">
    <property type="nucleotide sequence ID" value="NZ_OW485601.1"/>
</dbReference>
<dbReference type="Pfam" id="PF00809">
    <property type="entry name" value="Pterin_bind"/>
    <property type="match status" value="1"/>
</dbReference>
<name>A0A5M6IQH7_9PROT</name>
<evidence type="ECO:0000256" key="4">
    <source>
        <dbReference type="ARBA" id="ARBA00009503"/>
    </source>
</evidence>
<evidence type="ECO:0000256" key="7">
    <source>
        <dbReference type="ARBA" id="ARBA00022679"/>
    </source>
</evidence>
<comment type="function">
    <text evidence="12">Catalyzes the condensation of para-aminobenzoate (pABA) with 6-hydroxymethyl-7,8-dihydropterin diphosphate (DHPt-PP) to form 7,8-dihydropteroate (H2Pte), the immediate precursor of folate derivatives.</text>
</comment>
<keyword evidence="7 12" id="KW-0808">Transferase</keyword>
<dbReference type="GO" id="GO:0005829">
    <property type="term" value="C:cytosol"/>
    <property type="evidence" value="ECO:0007669"/>
    <property type="project" value="TreeGrafter"/>
</dbReference>
<evidence type="ECO:0000313" key="15">
    <source>
        <dbReference type="Proteomes" id="UP000325255"/>
    </source>
</evidence>
<evidence type="ECO:0000256" key="2">
    <source>
        <dbReference type="ARBA" id="ARBA00001946"/>
    </source>
</evidence>
<dbReference type="OrthoDB" id="9811744at2"/>
<evidence type="ECO:0000256" key="12">
    <source>
        <dbReference type="RuleBase" id="RU361205"/>
    </source>
</evidence>
<dbReference type="GO" id="GO:0046654">
    <property type="term" value="P:tetrahydrofolate biosynthetic process"/>
    <property type="evidence" value="ECO:0007669"/>
    <property type="project" value="UniProtKB-UniPathway"/>
</dbReference>
<evidence type="ECO:0000259" key="13">
    <source>
        <dbReference type="PROSITE" id="PS50972"/>
    </source>
</evidence>
<evidence type="ECO:0000256" key="11">
    <source>
        <dbReference type="ARBA" id="ARBA00030193"/>
    </source>
</evidence>
<dbReference type="InterPro" id="IPR006390">
    <property type="entry name" value="DHP_synth_dom"/>
</dbReference>
<protein>
    <recommendedName>
        <fullName evidence="6 12">Dihydropteroate synthase</fullName>
        <shortName evidence="12">DHPS</shortName>
        <ecNumber evidence="5 12">2.5.1.15</ecNumber>
    </recommendedName>
    <alternativeName>
        <fullName evidence="11 12">Dihydropteroate pyrophosphorylase</fullName>
    </alternativeName>
</protein>
<dbReference type="FunFam" id="3.20.20.20:FF:000006">
    <property type="entry name" value="Dihydropteroate synthase"/>
    <property type="match status" value="1"/>
</dbReference>
<keyword evidence="10 12" id="KW-0289">Folate biosynthesis</keyword>
<dbReference type="EC" id="2.5.1.15" evidence="5 12"/>
<reference evidence="14 15" key="1">
    <citation type="submission" date="2019-09" db="EMBL/GenBank/DDBJ databases">
        <title>Genome sequence of Rhodovastum atsumiense, a diverse member of the Acetobacteraceae family of non-sulfur purple photosynthetic bacteria.</title>
        <authorList>
            <person name="Meyer T."/>
            <person name="Kyndt J."/>
        </authorList>
    </citation>
    <scope>NUCLEOTIDE SEQUENCE [LARGE SCALE GENOMIC DNA]</scope>
    <source>
        <strain evidence="14 15">DSM 21279</strain>
    </source>
</reference>
<dbReference type="PROSITE" id="PS00792">
    <property type="entry name" value="DHPS_1"/>
    <property type="match status" value="1"/>
</dbReference>
<dbReference type="GO" id="GO:0046872">
    <property type="term" value="F:metal ion binding"/>
    <property type="evidence" value="ECO:0007669"/>
    <property type="project" value="UniProtKB-KW"/>
</dbReference>
<gene>
    <name evidence="14" type="primary">folP</name>
    <name evidence="14" type="ORF">F1189_18755</name>
</gene>
<dbReference type="Proteomes" id="UP000325255">
    <property type="component" value="Unassembled WGS sequence"/>
</dbReference>
<evidence type="ECO:0000256" key="8">
    <source>
        <dbReference type="ARBA" id="ARBA00022723"/>
    </source>
</evidence>
<dbReference type="SUPFAM" id="SSF51717">
    <property type="entry name" value="Dihydropteroate synthetase-like"/>
    <property type="match status" value="1"/>
</dbReference>
<dbReference type="UniPathway" id="UPA00077">
    <property type="reaction ID" value="UER00156"/>
</dbReference>
<evidence type="ECO:0000256" key="3">
    <source>
        <dbReference type="ARBA" id="ARBA00004763"/>
    </source>
</evidence>
<dbReference type="CDD" id="cd00739">
    <property type="entry name" value="DHPS"/>
    <property type="match status" value="1"/>
</dbReference>
<evidence type="ECO:0000256" key="1">
    <source>
        <dbReference type="ARBA" id="ARBA00000012"/>
    </source>
</evidence>
<dbReference type="InterPro" id="IPR045031">
    <property type="entry name" value="DHP_synth-like"/>
</dbReference>
<evidence type="ECO:0000256" key="10">
    <source>
        <dbReference type="ARBA" id="ARBA00022909"/>
    </source>
</evidence>
<dbReference type="PANTHER" id="PTHR20941:SF1">
    <property type="entry name" value="FOLIC ACID SYNTHESIS PROTEIN FOL1"/>
    <property type="match status" value="1"/>
</dbReference>
<dbReference type="EMBL" id="VWPK01000031">
    <property type="protein sequence ID" value="KAA5610524.1"/>
    <property type="molecule type" value="Genomic_DNA"/>
</dbReference>
<evidence type="ECO:0000256" key="9">
    <source>
        <dbReference type="ARBA" id="ARBA00022842"/>
    </source>
</evidence>
<sequence>MRLIEPLGLLEGEAARQAIGEGRALRLAGGGAFTLARLIDGDSRRLVAATDLPADWHDLATRLGTTPPDWAGFGAVPVVMGIVNVTPDSFSDGGDRFDPGRACAAGREMVEAGAGILDIGGESTRPGSAPVSPEQEQARILPVIRGLRDLGVPISVDTRHASTMAAALDAGAAIINDVSALAHDPRALAVVAGHGAPVVLMHMRGTPDTMASLAQYQDVAVTVTRELAARVAAAEAAGIPRARIVLDPGIGFAKDLGHNLETLRRLPLLLNLGCRLLVGVSRKSFIGGVVGGIPPKQRDPGSLAAALFALARGASILRVHDVAATVQAVRVWQALSTGLPPH</sequence>
<feature type="domain" description="Pterin-binding" evidence="13">
    <location>
        <begin position="77"/>
        <end position="330"/>
    </location>
</feature>